<evidence type="ECO:0000313" key="1">
    <source>
        <dbReference type="EMBL" id="TCC89462.1"/>
    </source>
</evidence>
<dbReference type="Gene3D" id="3.90.930.1">
    <property type="match status" value="1"/>
</dbReference>
<comment type="caution">
    <text evidence="1">The sequence shown here is derived from an EMBL/GenBank/DDBJ whole genome shotgun (WGS) entry which is preliminary data.</text>
</comment>
<accession>A0A4R0MTD9</accession>
<dbReference type="AlphaFoldDB" id="A0A4R0MTD9"/>
<sequence length="200" mass="23398">MLKYSFYIFLLITLFVLQACKHEKSDYLKIIKNVPVNHVNADSWDFKNVADTIYYKDKRFSGIQFALYPSGDTAFIKPCYAGLQEGISKTWYPNKQLADERLYISGKKEGVHKGWWPDGKLKFTYEFDNDEFNGVIKEWYNTGNPFKEFHMVKGYEEGSQKMWWINGKTKANYIIKNGRRYGLLGTKNCINVADSVFISR</sequence>
<gene>
    <name evidence="1" type="ORF">EZ428_17370</name>
</gene>
<dbReference type="RefSeq" id="WP_131554449.1">
    <property type="nucleotide sequence ID" value="NZ_SJSK01000004.1"/>
</dbReference>
<keyword evidence="2" id="KW-1185">Reference proteome</keyword>
<dbReference type="EMBL" id="SJSK01000004">
    <property type="protein sequence ID" value="TCC89462.1"/>
    <property type="molecule type" value="Genomic_DNA"/>
</dbReference>
<name>A0A4R0MTD9_9SPHI</name>
<dbReference type="Proteomes" id="UP000292884">
    <property type="component" value="Unassembled WGS sequence"/>
</dbReference>
<dbReference type="InterPro" id="IPR011652">
    <property type="entry name" value="MORN_2"/>
</dbReference>
<proteinExistence type="predicted"/>
<evidence type="ECO:0000313" key="2">
    <source>
        <dbReference type="Proteomes" id="UP000292884"/>
    </source>
</evidence>
<protein>
    <submittedName>
        <fullName evidence="1">Toxin-antitoxin system YwqK family antitoxin</fullName>
    </submittedName>
</protein>
<dbReference type="PROSITE" id="PS51257">
    <property type="entry name" value="PROKAR_LIPOPROTEIN"/>
    <property type="match status" value="1"/>
</dbReference>
<organism evidence="1 2">
    <name type="scientific">Pedobacter frigiditerrae</name>
    <dbReference type="NCBI Taxonomy" id="2530452"/>
    <lineage>
        <taxon>Bacteria</taxon>
        <taxon>Pseudomonadati</taxon>
        <taxon>Bacteroidota</taxon>
        <taxon>Sphingobacteriia</taxon>
        <taxon>Sphingobacteriales</taxon>
        <taxon>Sphingobacteriaceae</taxon>
        <taxon>Pedobacter</taxon>
    </lineage>
</organism>
<reference evidence="1 2" key="1">
    <citation type="submission" date="2019-02" db="EMBL/GenBank/DDBJ databases">
        <title>Pedobacter sp. RP-1-13 sp. nov., isolated from Arctic soil.</title>
        <authorList>
            <person name="Dahal R.H."/>
        </authorList>
    </citation>
    <scope>NUCLEOTIDE SEQUENCE [LARGE SCALE GENOMIC DNA]</scope>
    <source>
        <strain evidence="1 2">RP-1-13</strain>
    </source>
</reference>
<dbReference type="SUPFAM" id="SSF82185">
    <property type="entry name" value="Histone H3 K4-specific methyltransferase SET7/9 N-terminal domain"/>
    <property type="match status" value="1"/>
</dbReference>
<dbReference type="Pfam" id="PF07661">
    <property type="entry name" value="MORN_2"/>
    <property type="match status" value="2"/>
</dbReference>
<dbReference type="OrthoDB" id="959177at2"/>